<dbReference type="EMBL" id="MLJW01000046">
    <property type="protein sequence ID" value="OIR05960.1"/>
    <property type="molecule type" value="Genomic_DNA"/>
</dbReference>
<reference evidence="1" key="1">
    <citation type="submission" date="2016-10" db="EMBL/GenBank/DDBJ databases">
        <title>Sequence of Gallionella enrichment culture.</title>
        <authorList>
            <person name="Poehlein A."/>
            <person name="Muehling M."/>
            <person name="Daniel R."/>
        </authorList>
    </citation>
    <scope>NUCLEOTIDE SEQUENCE</scope>
</reference>
<sequence>MSSMNWLPLPRSRGAFGQTLSEDGLLLALQAENAGRSFAGGEHEAMLLAVGLDAVTVTDPARVKLALIDQHQAKEALGSVLASDDSAGFMGRMKKKDRQAIEEQRAKVGRYIELLDVALRKAEERVGMGQERLE</sequence>
<accession>A0A1J5SPK3</accession>
<evidence type="ECO:0000313" key="1">
    <source>
        <dbReference type="EMBL" id="OIR05960.1"/>
    </source>
</evidence>
<comment type="caution">
    <text evidence="1">The sequence shown here is derived from an EMBL/GenBank/DDBJ whole genome shotgun (WGS) entry which is preliminary data.</text>
</comment>
<proteinExistence type="predicted"/>
<name>A0A1J5SPK3_9ZZZZ</name>
<dbReference type="AlphaFoldDB" id="A0A1J5SPK3"/>
<organism evidence="1">
    <name type="scientific">mine drainage metagenome</name>
    <dbReference type="NCBI Taxonomy" id="410659"/>
    <lineage>
        <taxon>unclassified sequences</taxon>
        <taxon>metagenomes</taxon>
        <taxon>ecological metagenomes</taxon>
    </lineage>
</organism>
<gene>
    <name evidence="1" type="ORF">GALL_117570</name>
</gene>
<protein>
    <submittedName>
        <fullName evidence="1">Uncharacterized protein</fullName>
    </submittedName>
</protein>